<evidence type="ECO:0000313" key="12">
    <source>
        <dbReference type="Proteomes" id="UP000462449"/>
    </source>
</evidence>
<dbReference type="AlphaFoldDB" id="A0A7M4D3Z1"/>
<keyword evidence="4" id="KW-0472">Membrane</keyword>
<gene>
    <name evidence="10" type="ORF">DWB62_006040</name>
    <name evidence="9" type="ORF">GNY23_06040</name>
</gene>
<dbReference type="Proteomes" id="UP000285951">
    <property type="component" value="Unassembled WGS sequence"/>
</dbReference>
<evidence type="ECO:0000256" key="3">
    <source>
        <dbReference type="ARBA" id="ARBA00022729"/>
    </source>
</evidence>
<evidence type="ECO:0000313" key="10">
    <source>
        <dbReference type="EMBL" id="MVB06575.1"/>
    </source>
</evidence>
<feature type="domain" description="SusD-like N-terminal" evidence="8">
    <location>
        <begin position="21"/>
        <end position="225"/>
    </location>
</feature>
<dbReference type="InterPro" id="IPR012944">
    <property type="entry name" value="SusD_RagB_dom"/>
</dbReference>
<comment type="caution">
    <text evidence="9">The sequence shown here is derived from an EMBL/GenBank/DDBJ whole genome shotgun (WGS) entry which is preliminary data.</text>
</comment>
<proteinExistence type="inferred from homology"/>
<dbReference type="Pfam" id="PF14322">
    <property type="entry name" value="SusD-like_3"/>
    <property type="match status" value="1"/>
</dbReference>
<evidence type="ECO:0000256" key="2">
    <source>
        <dbReference type="ARBA" id="ARBA00006275"/>
    </source>
</evidence>
<evidence type="ECO:0000259" key="7">
    <source>
        <dbReference type="Pfam" id="PF07980"/>
    </source>
</evidence>
<protein>
    <submittedName>
        <fullName evidence="9">RagB/SusD family nutrient uptake outer membrane protein</fullName>
    </submittedName>
</protein>
<feature type="domain" description="RagB/SusD" evidence="7">
    <location>
        <begin position="354"/>
        <end position="454"/>
    </location>
</feature>
<feature type="signal peptide" evidence="6">
    <location>
        <begin position="1"/>
        <end position="23"/>
    </location>
</feature>
<comment type="subcellular location">
    <subcellularLocation>
        <location evidence="1">Cell outer membrane</location>
    </subcellularLocation>
</comment>
<evidence type="ECO:0000256" key="4">
    <source>
        <dbReference type="ARBA" id="ARBA00023136"/>
    </source>
</evidence>
<name>A0A7M4D3Z1_9BACT</name>
<dbReference type="GO" id="GO:0009279">
    <property type="term" value="C:cell outer membrane"/>
    <property type="evidence" value="ECO:0007669"/>
    <property type="project" value="UniProtKB-SubCell"/>
</dbReference>
<comment type="similarity">
    <text evidence="2">Belongs to the SusD family.</text>
</comment>
<evidence type="ECO:0000256" key="1">
    <source>
        <dbReference type="ARBA" id="ARBA00004442"/>
    </source>
</evidence>
<organism evidence="9 12">
    <name type="scientific">Labilibaculum euxinus</name>
    <dbReference type="NCBI Taxonomy" id="2686357"/>
    <lineage>
        <taxon>Bacteria</taxon>
        <taxon>Pseudomonadati</taxon>
        <taxon>Bacteroidota</taxon>
        <taxon>Bacteroidia</taxon>
        <taxon>Marinilabiliales</taxon>
        <taxon>Marinifilaceae</taxon>
        <taxon>Labilibaculum</taxon>
    </lineage>
</organism>
<dbReference type="Pfam" id="PF07980">
    <property type="entry name" value="SusD_RagB"/>
    <property type="match status" value="1"/>
</dbReference>
<accession>A0A7M4D3Z1</accession>
<keyword evidence="11" id="KW-1185">Reference proteome</keyword>
<reference evidence="9 12" key="2">
    <citation type="submission" date="2019-12" db="EMBL/GenBank/DDBJ databases">
        <title>Draft genome sequence of Labilibaculum sp. strain 44 isolated from deep waters of Black Sea.</title>
        <authorList>
            <person name="Yadav S."/>
            <person name="Villanueva L."/>
        </authorList>
    </citation>
    <scope>NUCLEOTIDE SEQUENCE [LARGE SCALE GENOMIC DNA]</scope>
    <source>
        <strain evidence="9 12">44</strain>
    </source>
</reference>
<evidence type="ECO:0000256" key="6">
    <source>
        <dbReference type="SAM" id="SignalP"/>
    </source>
</evidence>
<dbReference type="SUPFAM" id="SSF48452">
    <property type="entry name" value="TPR-like"/>
    <property type="match status" value="1"/>
</dbReference>
<sequence>MKKINIISAVVLLMFFSSCTDYLDETPDNRIEANTLEKASEILVAAYPQGDYFFTDWMTDDSEYIESNQQLTKLTDIFLWKELDELDESNTPTNYWNNAYEAISQANATLDALDKIKSDDIAFRNAIKGEALLCRAYAHFMLANLFSNNYNEATSKTDLGIPYVLESENVLIKQYERNTLFETYTLIEKDLTDGLKLLSNKYYSGSKKYHFTTTAAKAFACRFYMYKGDYTESIKYADMILGVNSVNPVYLKDLAAFSSQSGSTAKRNFFVKNTDPSNILIVEKLVSVGLRSNYGYRTSISVWRNLYWNSNIWDGTDLRDNGYGKYAIETAKFKEEFYKESLTATTGYPFFVQPVFRGEELVFNRIECNIELNNFTAALADFNILGNSRYTGAKTLTIDDIQTYYTTKDEAGNDVLPDEKSALISLLLSEKRKEFLQEGMRWFDIKRHHIAIEHVTSDGDIITLEKDDLRKVLQIPQNATSRGIAKNPR</sequence>
<dbReference type="RefSeq" id="WP_156195168.1">
    <property type="nucleotide sequence ID" value="NZ_QTZN02000010.1"/>
</dbReference>
<dbReference type="EMBL" id="WOTW01000010">
    <property type="protein sequence ID" value="MUP37370.1"/>
    <property type="molecule type" value="Genomic_DNA"/>
</dbReference>
<evidence type="ECO:0000256" key="5">
    <source>
        <dbReference type="ARBA" id="ARBA00023237"/>
    </source>
</evidence>
<evidence type="ECO:0000313" key="9">
    <source>
        <dbReference type="EMBL" id="MUP37370.1"/>
    </source>
</evidence>
<dbReference type="InterPro" id="IPR011990">
    <property type="entry name" value="TPR-like_helical_dom_sf"/>
</dbReference>
<dbReference type="Gene3D" id="1.25.40.390">
    <property type="match status" value="1"/>
</dbReference>
<evidence type="ECO:0000313" key="11">
    <source>
        <dbReference type="Proteomes" id="UP000285951"/>
    </source>
</evidence>
<reference evidence="10 11" key="1">
    <citation type="submission" date="2019-11" db="EMBL/GenBank/DDBJ databases">
        <title>Draft genome sequence of Labilibaculum sp. strain SYP isolated from Black Sea.</title>
        <authorList>
            <person name="Yadav S."/>
            <person name="Villanueva L."/>
        </authorList>
    </citation>
    <scope>NUCLEOTIDE SEQUENCE [LARGE SCALE GENOMIC DNA]</scope>
    <source>
        <strain evidence="10 11">44</strain>
    </source>
</reference>
<dbReference type="PROSITE" id="PS51257">
    <property type="entry name" value="PROKAR_LIPOPROTEIN"/>
    <property type="match status" value="1"/>
</dbReference>
<keyword evidence="3 6" id="KW-0732">Signal</keyword>
<feature type="chain" id="PRO_5029520692" evidence="6">
    <location>
        <begin position="24"/>
        <end position="489"/>
    </location>
</feature>
<dbReference type="OrthoDB" id="1147023at2"/>
<evidence type="ECO:0000259" key="8">
    <source>
        <dbReference type="Pfam" id="PF14322"/>
    </source>
</evidence>
<dbReference type="InterPro" id="IPR033985">
    <property type="entry name" value="SusD-like_N"/>
</dbReference>
<keyword evidence="5" id="KW-0998">Cell outer membrane</keyword>
<dbReference type="EMBL" id="QTZN02000010">
    <property type="protein sequence ID" value="MVB06575.1"/>
    <property type="molecule type" value="Genomic_DNA"/>
</dbReference>
<dbReference type="Proteomes" id="UP000462449">
    <property type="component" value="Unassembled WGS sequence"/>
</dbReference>